<dbReference type="EMBL" id="LT598653">
    <property type="protein sequence ID" value="SBV32527.1"/>
    <property type="molecule type" value="Genomic_DNA"/>
</dbReference>
<dbReference type="KEGG" id="sphu:SPPYR_1407"/>
<sequence>MPDVAVLIGSLRQNSFSRRLADAIARVSGPRLTFRMPDLRLPLYDDDEFRDAPPESVAAMKACVSAADAILFVTPEHNRSIPAALKNTIDWGSRPRGQSCWAGKPAAIVGGSIGLRGAAIAQAHLRSMLVSLECRLLGQPELYIHYTPDNLAALESPGTDQVLAGFAAKFEAWILHQSERRETRP</sequence>
<dbReference type="InterPro" id="IPR005025">
    <property type="entry name" value="FMN_Rdtase-like_dom"/>
</dbReference>
<evidence type="ECO:0000313" key="2">
    <source>
        <dbReference type="EMBL" id="SBV32527.1"/>
    </source>
</evidence>
<accession>A0A1Y5PYG9</accession>
<dbReference type="AlphaFoldDB" id="A0A1Y5PYG9"/>
<evidence type="ECO:0000259" key="1">
    <source>
        <dbReference type="Pfam" id="PF03358"/>
    </source>
</evidence>
<dbReference type="InterPro" id="IPR050712">
    <property type="entry name" value="NAD(P)H-dep_reductase"/>
</dbReference>
<organism evidence="2">
    <name type="scientific">uncultured Sphingopyxis sp</name>
    <dbReference type="NCBI Taxonomy" id="310581"/>
    <lineage>
        <taxon>Bacteria</taxon>
        <taxon>Pseudomonadati</taxon>
        <taxon>Pseudomonadota</taxon>
        <taxon>Alphaproteobacteria</taxon>
        <taxon>Sphingomonadales</taxon>
        <taxon>Sphingomonadaceae</taxon>
        <taxon>Sphingopyxis</taxon>
        <taxon>environmental samples</taxon>
    </lineage>
</organism>
<dbReference type="SUPFAM" id="SSF52218">
    <property type="entry name" value="Flavoproteins"/>
    <property type="match status" value="1"/>
</dbReference>
<dbReference type="GO" id="GO:0005829">
    <property type="term" value="C:cytosol"/>
    <property type="evidence" value="ECO:0007669"/>
    <property type="project" value="TreeGrafter"/>
</dbReference>
<dbReference type="PANTHER" id="PTHR30543">
    <property type="entry name" value="CHROMATE REDUCTASE"/>
    <property type="match status" value="1"/>
</dbReference>
<name>A0A1Y5PYG9_9SPHN</name>
<dbReference type="GO" id="GO:0010181">
    <property type="term" value="F:FMN binding"/>
    <property type="evidence" value="ECO:0007669"/>
    <property type="project" value="TreeGrafter"/>
</dbReference>
<dbReference type="Pfam" id="PF03358">
    <property type="entry name" value="FMN_red"/>
    <property type="match status" value="1"/>
</dbReference>
<dbReference type="RefSeq" id="WP_184100609.1">
    <property type="nucleotide sequence ID" value="NZ_LT598653.1"/>
</dbReference>
<reference evidence="2" key="1">
    <citation type="submission" date="2016-03" db="EMBL/GenBank/DDBJ databases">
        <authorList>
            <person name="Ploux O."/>
        </authorList>
    </citation>
    <scope>NUCLEOTIDE SEQUENCE</scope>
    <source>
        <strain evidence="2">UC10</strain>
    </source>
</reference>
<dbReference type="InterPro" id="IPR029039">
    <property type="entry name" value="Flavoprotein-like_sf"/>
</dbReference>
<proteinExistence type="predicted"/>
<feature type="domain" description="NADPH-dependent FMN reductase-like" evidence="1">
    <location>
        <begin position="3"/>
        <end position="146"/>
    </location>
</feature>
<dbReference type="PANTHER" id="PTHR30543:SF21">
    <property type="entry name" value="NAD(P)H-DEPENDENT FMN REDUCTASE LOT6"/>
    <property type="match status" value="1"/>
</dbReference>
<protein>
    <submittedName>
        <fullName evidence="2">Chromate reductase</fullName>
    </submittedName>
</protein>
<dbReference type="GO" id="GO:0016491">
    <property type="term" value="F:oxidoreductase activity"/>
    <property type="evidence" value="ECO:0007669"/>
    <property type="project" value="InterPro"/>
</dbReference>
<gene>
    <name evidence="2" type="ORF">SPPYR_1407</name>
</gene>
<dbReference type="Gene3D" id="3.40.50.360">
    <property type="match status" value="1"/>
</dbReference>